<gene>
    <name evidence="3" type="ORF">CVAR292_02768</name>
</gene>
<dbReference type="InterPro" id="IPR002508">
    <property type="entry name" value="MurNAc-LAA_cat"/>
</dbReference>
<dbReference type="SUPFAM" id="SSF53187">
    <property type="entry name" value="Zn-dependent exopeptidases"/>
    <property type="match status" value="1"/>
</dbReference>
<keyword evidence="1" id="KW-0732">Signal</keyword>
<protein>
    <submittedName>
        <fullName evidence="3">N-acetylmuramoyl-L-alanine amidase</fullName>
        <ecNumber evidence="3">3.5.1.28</ecNumber>
    </submittedName>
</protein>
<evidence type="ECO:0000259" key="2">
    <source>
        <dbReference type="Pfam" id="PF01520"/>
    </source>
</evidence>
<evidence type="ECO:0000313" key="4">
    <source>
        <dbReference type="Proteomes" id="UP000182498"/>
    </source>
</evidence>
<evidence type="ECO:0000313" key="3">
    <source>
        <dbReference type="EMBL" id="CUU67406.1"/>
    </source>
</evidence>
<dbReference type="Gene3D" id="3.40.630.40">
    <property type="entry name" value="Zn-dependent exopeptidases"/>
    <property type="match status" value="1"/>
</dbReference>
<dbReference type="RefSeq" id="WP_014009521.1">
    <property type="nucleotide sequence ID" value="NZ_FAUH01000023.1"/>
</dbReference>
<proteinExistence type="predicted"/>
<dbReference type="EMBL" id="FAUH01000023">
    <property type="protein sequence ID" value="CUU67406.1"/>
    <property type="molecule type" value="Genomic_DNA"/>
</dbReference>
<dbReference type="OrthoDB" id="3837818at2"/>
<feature type="signal peptide" evidence="1">
    <location>
        <begin position="1"/>
        <end position="24"/>
    </location>
</feature>
<evidence type="ECO:0000256" key="1">
    <source>
        <dbReference type="SAM" id="SignalP"/>
    </source>
</evidence>
<dbReference type="OMA" id="PWVYNEF"/>
<feature type="domain" description="MurNAc-LAA" evidence="2">
    <location>
        <begin position="39"/>
        <end position="134"/>
    </location>
</feature>
<dbReference type="GO" id="GO:0008745">
    <property type="term" value="F:N-acetylmuramoyl-L-alanine amidase activity"/>
    <property type="evidence" value="ECO:0007669"/>
    <property type="project" value="UniProtKB-EC"/>
</dbReference>
<organism evidence="3 4">
    <name type="scientific">Corynebacterium variabile</name>
    <dbReference type="NCBI Taxonomy" id="1727"/>
    <lineage>
        <taxon>Bacteria</taxon>
        <taxon>Bacillati</taxon>
        <taxon>Actinomycetota</taxon>
        <taxon>Actinomycetes</taxon>
        <taxon>Mycobacteriales</taxon>
        <taxon>Corynebacteriaceae</taxon>
        <taxon>Corynebacterium</taxon>
    </lineage>
</organism>
<reference evidence="4" key="1">
    <citation type="submission" date="2015-11" db="EMBL/GenBank/DDBJ databases">
        <authorList>
            <person name="Dugat-Bony E."/>
        </authorList>
    </citation>
    <scope>NUCLEOTIDE SEQUENCE [LARGE SCALE GENOMIC DNA]</scope>
    <source>
        <strain evidence="4">Mu292</strain>
    </source>
</reference>
<dbReference type="EC" id="3.5.1.28" evidence="3"/>
<feature type="chain" id="PRO_5007036644" evidence="1">
    <location>
        <begin position="25"/>
        <end position="264"/>
    </location>
</feature>
<keyword evidence="4" id="KW-1185">Reference proteome</keyword>
<dbReference type="AlphaFoldDB" id="A0A0X2NPN2"/>
<dbReference type="GO" id="GO:0009253">
    <property type="term" value="P:peptidoglycan catabolic process"/>
    <property type="evidence" value="ECO:0007669"/>
    <property type="project" value="InterPro"/>
</dbReference>
<dbReference type="Pfam" id="PF01520">
    <property type="entry name" value="Amidase_3"/>
    <property type="match status" value="1"/>
</dbReference>
<name>A0A0X2NPN2_9CORY</name>
<dbReference type="Proteomes" id="UP000182498">
    <property type="component" value="Unassembled WGS sequence"/>
</dbReference>
<sequence>MSFLRITVGVFTAAMTVGSAIAEAADLPGSSGGATPCTVALDPGHNGVATNTFDPVTGVLMADYPNGQEDADALEIARAVRDRVEAAGFGAVLLKDAIDDNVSYRDRVDRAAAGDAVMGVSIHTTPGADGSAVYPQRVGGFRTGEGADGQRTTVTFGDVATAAESQRFSTMMAGARSVAELRGVPVTDLSFDGREGLWGGNLPVLSLIADTPWVYNEFGSVTGGGAHGISTAEKARYVDGLSAGILAGLTASPRCAVAGSVGSL</sequence>
<keyword evidence="3" id="KW-0378">Hydrolase</keyword>
<accession>A0A0X2NPN2</accession>